<dbReference type="Pfam" id="PF08671">
    <property type="entry name" value="SinI"/>
    <property type="match status" value="1"/>
</dbReference>
<feature type="domain" description="Sin" evidence="1">
    <location>
        <begin position="2"/>
        <end position="40"/>
    </location>
</feature>
<dbReference type="Proteomes" id="UP001269400">
    <property type="component" value="Unassembled WGS sequence"/>
</dbReference>
<dbReference type="AlphaFoldDB" id="A0AAX6NGV9"/>
<gene>
    <name evidence="2" type="ORF">O0Q50_28430</name>
</gene>
<evidence type="ECO:0000313" key="2">
    <source>
        <dbReference type="EMBL" id="MDU9695128.1"/>
    </source>
</evidence>
<dbReference type="EMBL" id="JAPTGD010000005">
    <property type="protein sequence ID" value="MDU9695128.1"/>
    <property type="molecule type" value="Genomic_DNA"/>
</dbReference>
<accession>A0AAX6NGV9</accession>
<organism evidence="2 3">
    <name type="scientific">Priestia aryabhattai</name>
    <name type="common">Bacillus aryabhattai</name>
    <dbReference type="NCBI Taxonomy" id="412384"/>
    <lineage>
        <taxon>Bacteria</taxon>
        <taxon>Bacillati</taxon>
        <taxon>Bacillota</taxon>
        <taxon>Bacilli</taxon>
        <taxon>Bacillales</taxon>
        <taxon>Bacillaceae</taxon>
        <taxon>Priestia</taxon>
    </lineage>
</organism>
<name>A0AAX6NGV9_PRIAR</name>
<protein>
    <submittedName>
        <fullName evidence="2">Anti-repressor SinI family protein</fullName>
    </submittedName>
</protein>
<dbReference type="InterPro" id="IPR036281">
    <property type="entry name" value="SinR/SinI_dimer_dom_sf"/>
</dbReference>
<reference evidence="2" key="1">
    <citation type="journal article" date="2022" name="J Environ Chem Eng">
        <title>Biodegradation of petroleum oil using a constructed nonpathogenic and heavy metal-tolerant bacterial consortium isolated from marine sponges.</title>
        <authorList>
            <person name="Dechsakulwatana C."/>
            <person name="Rungsihiranrut A."/>
            <person name="Muangchinda C."/>
            <person name="Ningthoujam R."/>
            <person name="Klankeo P."/>
            <person name="Pinyakong O."/>
        </authorList>
    </citation>
    <scope>NUCLEOTIDE SEQUENCE</scope>
    <source>
        <strain evidence="2">TL01-2</strain>
    </source>
</reference>
<dbReference type="GO" id="GO:0046983">
    <property type="term" value="F:protein dimerization activity"/>
    <property type="evidence" value="ECO:0007669"/>
    <property type="project" value="InterPro"/>
</dbReference>
<evidence type="ECO:0000259" key="1">
    <source>
        <dbReference type="PROSITE" id="PS51500"/>
    </source>
</evidence>
<sequence>MDVYENYSESLPQEWIDLAKEAMKSDITKGEFKRFLEQKSQEAKKKH</sequence>
<proteinExistence type="predicted"/>
<dbReference type="SUPFAM" id="SSF47406">
    <property type="entry name" value="SinR repressor dimerisation domain-like"/>
    <property type="match status" value="1"/>
</dbReference>
<reference evidence="2" key="2">
    <citation type="submission" date="2022-12" db="EMBL/GenBank/DDBJ databases">
        <authorList>
            <person name="Dechsakulwatana C."/>
            <person name="Rungsihiranrut A."/>
            <person name="Muangchinda C."/>
            <person name="Ningthoujam R."/>
            <person name="Klankeo P."/>
            <person name="Pinyakong O."/>
        </authorList>
    </citation>
    <scope>NUCLEOTIDE SEQUENCE</scope>
    <source>
        <strain evidence="2">TL01-2</strain>
    </source>
</reference>
<dbReference type="InterPro" id="IPR010981">
    <property type="entry name" value="SinR/SinI_dimer_dom"/>
</dbReference>
<dbReference type="GO" id="GO:0006355">
    <property type="term" value="P:regulation of DNA-templated transcription"/>
    <property type="evidence" value="ECO:0007669"/>
    <property type="project" value="InterPro"/>
</dbReference>
<dbReference type="RefSeq" id="WP_316911586.1">
    <property type="nucleotide sequence ID" value="NZ_JAPTGD010000005.1"/>
</dbReference>
<dbReference type="PROSITE" id="PS51500">
    <property type="entry name" value="SIN"/>
    <property type="match status" value="1"/>
</dbReference>
<comment type="caution">
    <text evidence="2">The sequence shown here is derived from an EMBL/GenBank/DDBJ whole genome shotgun (WGS) entry which is preliminary data.</text>
</comment>
<evidence type="ECO:0000313" key="3">
    <source>
        <dbReference type="Proteomes" id="UP001269400"/>
    </source>
</evidence>